<dbReference type="InterPro" id="IPR046644">
    <property type="entry name" value="DUF6756"/>
</dbReference>
<proteinExistence type="predicted"/>
<reference evidence="1" key="1">
    <citation type="submission" date="2022-07" db="EMBL/GenBank/DDBJ databases">
        <title>Isolation, identification, and degradation of a PFOSA degrading strain from sewage treatment plant.</title>
        <authorList>
            <person name="Zhang L."/>
            <person name="Huo Y."/>
        </authorList>
    </citation>
    <scope>NUCLEOTIDE SEQUENCE</scope>
    <source>
        <strain evidence="1">C1</strain>
    </source>
</reference>
<keyword evidence="2" id="KW-1185">Reference proteome</keyword>
<name>A0ABY5IT92_9FLAO</name>
<evidence type="ECO:0000313" key="2">
    <source>
        <dbReference type="Proteomes" id="UP001059844"/>
    </source>
</evidence>
<dbReference type="Proteomes" id="UP001059844">
    <property type="component" value="Chromosome"/>
</dbReference>
<evidence type="ECO:0000313" key="1">
    <source>
        <dbReference type="EMBL" id="UUC44747.1"/>
    </source>
</evidence>
<sequence length="161" mass="19704">MWTDLRKEIETISKDFEFKENQFRSLGLNEWQEVEDKIYQTFCKLTHHKSRPVWLWNYFKLETYSISIEQYPYVYLDKLIDSKESVWFFVNETVNEMNKFWFYQGQIKPIQIITEQSSYIDELYIVSKKYDWLLCINHHGILIATGHIMPDRLRQLTNINN</sequence>
<accession>A0ABY5IT92</accession>
<dbReference type="EMBL" id="CP101751">
    <property type="protein sequence ID" value="UUC44747.1"/>
    <property type="molecule type" value="Genomic_DNA"/>
</dbReference>
<organism evidence="1 2">
    <name type="scientific">Flavobacterium cerinum</name>
    <dbReference type="NCBI Taxonomy" id="2502784"/>
    <lineage>
        <taxon>Bacteria</taxon>
        <taxon>Pseudomonadati</taxon>
        <taxon>Bacteroidota</taxon>
        <taxon>Flavobacteriia</taxon>
        <taxon>Flavobacteriales</taxon>
        <taxon>Flavobacteriaceae</taxon>
        <taxon>Flavobacterium</taxon>
    </lineage>
</organism>
<protein>
    <submittedName>
        <fullName evidence="1">Uncharacterized protein</fullName>
    </submittedName>
</protein>
<gene>
    <name evidence="1" type="ORF">NOX80_14050</name>
</gene>
<dbReference type="Pfam" id="PF20541">
    <property type="entry name" value="DUF6756"/>
    <property type="match status" value="1"/>
</dbReference>
<dbReference type="RefSeq" id="WP_256550430.1">
    <property type="nucleotide sequence ID" value="NZ_CP101751.1"/>
</dbReference>